<gene>
    <name evidence="1" type="ORF">LOM8899_00064</name>
</gene>
<proteinExistence type="predicted"/>
<evidence type="ECO:0000313" key="2">
    <source>
        <dbReference type="Proteomes" id="UP000201613"/>
    </source>
</evidence>
<evidence type="ECO:0000313" key="1">
    <source>
        <dbReference type="EMBL" id="SMY05943.1"/>
    </source>
</evidence>
<keyword evidence="2" id="KW-1185">Reference proteome</keyword>
<dbReference type="OrthoDB" id="9795163at2"/>
<dbReference type="InterPro" id="IPR018679">
    <property type="entry name" value="DUF2161"/>
</dbReference>
<name>A0A238L8N9_9RHOB</name>
<dbReference type="Pfam" id="PF09929">
    <property type="entry name" value="DUF2161"/>
    <property type="match status" value="1"/>
</dbReference>
<reference evidence="1 2" key="1">
    <citation type="submission" date="2017-05" db="EMBL/GenBank/DDBJ databases">
        <authorList>
            <person name="Song R."/>
            <person name="Chenine A.L."/>
            <person name="Ruprecht R.M."/>
        </authorList>
    </citation>
    <scope>NUCLEOTIDE SEQUENCE [LARGE SCALE GENOMIC DNA]</scope>
    <source>
        <strain evidence="1 2">CECT 8899</strain>
    </source>
</reference>
<protein>
    <submittedName>
        <fullName evidence="1">Uncharacterized protein</fullName>
    </submittedName>
</protein>
<organism evidence="1 2">
    <name type="scientific">Flavimaricola marinus</name>
    <dbReference type="NCBI Taxonomy" id="1819565"/>
    <lineage>
        <taxon>Bacteria</taxon>
        <taxon>Pseudomonadati</taxon>
        <taxon>Pseudomonadota</taxon>
        <taxon>Alphaproteobacteria</taxon>
        <taxon>Rhodobacterales</taxon>
        <taxon>Paracoccaceae</taxon>
        <taxon>Flavimaricola</taxon>
    </lineage>
</organism>
<dbReference type="AlphaFoldDB" id="A0A238L8N9"/>
<sequence length="225" mass="24539">MAKTPDKPAREADLYPAVKAWLTRQGYEVRAEVGAADVVAQKDGAPMVIVELKLAFSLALYHQGISRLAVTDQVYLAVPEPKKKARRDNVSMARRLGLGVLSVRLRDGHVDVLCAPGPYAPRKSPKKKARMEKAFTRLRGDPNDGGTTRHGIVTGYRADAIRCARFLAVHGPAKGAEVAKWTEVPVATRIMGDNVYGWFVRVSRGVYGLTEAGQRGLADYGEAEL</sequence>
<dbReference type="RefSeq" id="WP_093990178.1">
    <property type="nucleotide sequence ID" value="NZ_FXZK01000001.1"/>
</dbReference>
<accession>A0A238L8N9</accession>
<dbReference type="EMBL" id="FXZK01000001">
    <property type="protein sequence ID" value="SMY05943.1"/>
    <property type="molecule type" value="Genomic_DNA"/>
</dbReference>
<dbReference type="Proteomes" id="UP000201613">
    <property type="component" value="Unassembled WGS sequence"/>
</dbReference>